<reference evidence="1 2" key="1">
    <citation type="submission" date="2024-01" db="EMBL/GenBank/DDBJ databases">
        <title>The genomes of 5 underutilized Papilionoideae crops provide insights into root nodulation and disease resistanc.</title>
        <authorList>
            <person name="Yuan L."/>
        </authorList>
    </citation>
    <scope>NUCLEOTIDE SEQUENCE [LARGE SCALE GENOMIC DNA]</scope>
    <source>
        <strain evidence="1">ZHUSHIDOU_FW_LH</strain>
        <tissue evidence="1">Leaf</tissue>
    </source>
</reference>
<name>A0AAN9IM27_CROPI</name>
<organism evidence="1 2">
    <name type="scientific">Crotalaria pallida</name>
    <name type="common">Smooth rattlebox</name>
    <name type="synonym">Crotalaria striata</name>
    <dbReference type="NCBI Taxonomy" id="3830"/>
    <lineage>
        <taxon>Eukaryota</taxon>
        <taxon>Viridiplantae</taxon>
        <taxon>Streptophyta</taxon>
        <taxon>Embryophyta</taxon>
        <taxon>Tracheophyta</taxon>
        <taxon>Spermatophyta</taxon>
        <taxon>Magnoliopsida</taxon>
        <taxon>eudicotyledons</taxon>
        <taxon>Gunneridae</taxon>
        <taxon>Pentapetalae</taxon>
        <taxon>rosids</taxon>
        <taxon>fabids</taxon>
        <taxon>Fabales</taxon>
        <taxon>Fabaceae</taxon>
        <taxon>Papilionoideae</taxon>
        <taxon>50 kb inversion clade</taxon>
        <taxon>genistoids sensu lato</taxon>
        <taxon>core genistoids</taxon>
        <taxon>Crotalarieae</taxon>
        <taxon>Crotalaria</taxon>
    </lineage>
</organism>
<dbReference type="InterPro" id="IPR025322">
    <property type="entry name" value="PADRE_dom"/>
</dbReference>
<keyword evidence="2" id="KW-1185">Reference proteome</keyword>
<evidence type="ECO:0000313" key="2">
    <source>
        <dbReference type="Proteomes" id="UP001372338"/>
    </source>
</evidence>
<dbReference type="Proteomes" id="UP001372338">
    <property type="component" value="Unassembled WGS sequence"/>
</dbReference>
<dbReference type="AlphaFoldDB" id="A0AAN9IM27"/>
<comment type="caution">
    <text evidence="1">The sequence shown here is derived from an EMBL/GenBank/DDBJ whole genome shotgun (WGS) entry which is preliminary data.</text>
</comment>
<dbReference type="PANTHER" id="PTHR33148">
    <property type="entry name" value="PLASTID MOVEMENT IMPAIRED PROTEIN-RELATED"/>
    <property type="match status" value="1"/>
</dbReference>
<accession>A0AAN9IM27</accession>
<gene>
    <name evidence="1" type="ORF">RIF29_11370</name>
</gene>
<sequence>MGNFLAPCTCISKHDKVVRVAKPDGKILEFSSPMQVKDILNNFPDFGVGVSKEDAHPLSLDHELKAGRLYYLIPSMFSSPNLATQGNTKRIKVVITKHQLEQLVTKQISIEHILSEVKTISVDLPNNQQQKLEPIPEDNEW</sequence>
<dbReference type="EMBL" id="JAYWIO010000002">
    <property type="protein sequence ID" value="KAK7282523.1"/>
    <property type="molecule type" value="Genomic_DNA"/>
</dbReference>
<dbReference type="PANTHER" id="PTHR33148:SF2">
    <property type="entry name" value="DUF4228 DOMAIN-CONTAINING PROTEIN"/>
    <property type="match status" value="1"/>
</dbReference>
<protein>
    <submittedName>
        <fullName evidence="1">Uncharacterized protein</fullName>
    </submittedName>
</protein>
<evidence type="ECO:0000313" key="1">
    <source>
        <dbReference type="EMBL" id="KAK7282523.1"/>
    </source>
</evidence>
<dbReference type="Pfam" id="PF14009">
    <property type="entry name" value="PADRE"/>
    <property type="match status" value="1"/>
</dbReference>
<proteinExistence type="predicted"/>